<evidence type="ECO:0000259" key="1">
    <source>
        <dbReference type="Pfam" id="PF04149"/>
    </source>
</evidence>
<gene>
    <name evidence="2" type="ORF">GSF22_12690</name>
</gene>
<keyword evidence="3" id="KW-1185">Reference proteome</keyword>
<evidence type="ECO:0000313" key="3">
    <source>
        <dbReference type="Proteomes" id="UP000823521"/>
    </source>
</evidence>
<dbReference type="EMBL" id="WVUH01000088">
    <property type="protein sequence ID" value="MBO4206854.1"/>
    <property type="molecule type" value="Genomic_DNA"/>
</dbReference>
<name>A0ABS3VR38_MICEH</name>
<proteinExistence type="predicted"/>
<dbReference type="Pfam" id="PF04149">
    <property type="entry name" value="DUF397"/>
    <property type="match status" value="1"/>
</dbReference>
<evidence type="ECO:0000313" key="2">
    <source>
        <dbReference type="EMBL" id="MBO4206854.1"/>
    </source>
</evidence>
<reference evidence="2 3" key="1">
    <citation type="submission" date="2019-12" db="EMBL/GenBank/DDBJ databases">
        <title>Whole genome sequencing of endophytic Actinobacterium Micromonospora sp. MPMI6T.</title>
        <authorList>
            <person name="Evv R."/>
            <person name="Podile A.R."/>
        </authorList>
    </citation>
    <scope>NUCLEOTIDE SEQUENCE [LARGE SCALE GENOMIC DNA]</scope>
    <source>
        <strain evidence="2 3">MPMI6</strain>
    </source>
</reference>
<organism evidence="2 3">
    <name type="scientific">Micromonospora echinofusca</name>
    <dbReference type="NCBI Taxonomy" id="47858"/>
    <lineage>
        <taxon>Bacteria</taxon>
        <taxon>Bacillati</taxon>
        <taxon>Actinomycetota</taxon>
        <taxon>Actinomycetes</taxon>
        <taxon>Micromonosporales</taxon>
        <taxon>Micromonosporaceae</taxon>
        <taxon>Micromonospora</taxon>
    </lineage>
</organism>
<dbReference type="Proteomes" id="UP000823521">
    <property type="component" value="Unassembled WGS sequence"/>
</dbReference>
<comment type="caution">
    <text evidence="2">The sequence shown here is derived from an EMBL/GenBank/DDBJ whole genome shotgun (WGS) entry which is preliminary data.</text>
</comment>
<dbReference type="RefSeq" id="WP_208813758.1">
    <property type="nucleotide sequence ID" value="NZ_WVUH01000088.1"/>
</dbReference>
<dbReference type="InterPro" id="IPR007278">
    <property type="entry name" value="DUF397"/>
</dbReference>
<sequence>MNETRSTLPYALLAEQLADAPWRTSTRSQTSNCVEVARLSGDTAAVALRDSKDRSGPVLLFDRAGWRDFVTGTKNGQFDLA</sequence>
<protein>
    <submittedName>
        <fullName evidence="2">DUF397 domain-containing protein</fullName>
    </submittedName>
</protein>
<feature type="domain" description="DUF397" evidence="1">
    <location>
        <begin position="20"/>
        <end position="74"/>
    </location>
</feature>
<accession>A0ABS3VR38</accession>